<organism evidence="2 3">
    <name type="scientific">Kribbella pittospori</name>
    <dbReference type="NCBI Taxonomy" id="722689"/>
    <lineage>
        <taxon>Bacteria</taxon>
        <taxon>Bacillati</taxon>
        <taxon>Actinomycetota</taxon>
        <taxon>Actinomycetes</taxon>
        <taxon>Propionibacteriales</taxon>
        <taxon>Kribbellaceae</taxon>
        <taxon>Kribbella</taxon>
    </lineage>
</organism>
<dbReference type="Proteomes" id="UP000291144">
    <property type="component" value="Unassembled WGS sequence"/>
</dbReference>
<evidence type="ECO:0000259" key="1">
    <source>
        <dbReference type="Pfam" id="PF01872"/>
    </source>
</evidence>
<name>A0A4R0JGQ4_9ACTN</name>
<dbReference type="GO" id="GO:0008703">
    <property type="term" value="F:5-amino-6-(5-phosphoribosylamino)uracil reductase activity"/>
    <property type="evidence" value="ECO:0007669"/>
    <property type="project" value="InterPro"/>
</dbReference>
<dbReference type="EMBL" id="SJKB01000041">
    <property type="protein sequence ID" value="TCC44824.1"/>
    <property type="molecule type" value="Genomic_DNA"/>
</dbReference>
<keyword evidence="3" id="KW-1185">Reference proteome</keyword>
<dbReference type="Gene3D" id="3.40.430.10">
    <property type="entry name" value="Dihydrofolate Reductase, subunit A"/>
    <property type="match status" value="1"/>
</dbReference>
<dbReference type="PANTHER" id="PTHR38011:SF2">
    <property type="entry name" value="BIFUNCTIONAL DEAMINASE-REDUCTASE DOMAIN PROTEIN"/>
    <property type="match status" value="1"/>
</dbReference>
<evidence type="ECO:0000313" key="2">
    <source>
        <dbReference type="EMBL" id="TCC44824.1"/>
    </source>
</evidence>
<dbReference type="RefSeq" id="WP_131367456.1">
    <property type="nucleotide sequence ID" value="NZ_SJKB01000041.1"/>
</dbReference>
<dbReference type="InterPro" id="IPR050765">
    <property type="entry name" value="Riboflavin_Biosynth_HTPR"/>
</dbReference>
<dbReference type="PANTHER" id="PTHR38011">
    <property type="entry name" value="DIHYDROFOLATE REDUCTASE FAMILY PROTEIN (AFU_ORTHOLOGUE AFUA_8G06820)"/>
    <property type="match status" value="1"/>
</dbReference>
<feature type="domain" description="Bacterial bifunctional deaminase-reductase C-terminal" evidence="1">
    <location>
        <begin position="3"/>
        <end position="187"/>
    </location>
</feature>
<proteinExistence type="predicted"/>
<reference evidence="2 3" key="1">
    <citation type="submission" date="2019-02" db="EMBL/GenBank/DDBJ databases">
        <title>Kribbella capetownensis sp. nov. and Kribbella speibonae sp. nov., isolated from soil.</title>
        <authorList>
            <person name="Curtis S.M."/>
            <person name="Norton I."/>
            <person name="Everest G.J."/>
            <person name="Meyers P.R."/>
        </authorList>
    </citation>
    <scope>NUCLEOTIDE SEQUENCE [LARGE SCALE GENOMIC DNA]</scope>
    <source>
        <strain evidence="2 3">NRRL B-24813</strain>
    </source>
</reference>
<dbReference type="AlphaFoldDB" id="A0A4R0JGQ4"/>
<comment type="caution">
    <text evidence="2">The sequence shown here is derived from an EMBL/GenBank/DDBJ whole genome shotgun (WGS) entry which is preliminary data.</text>
</comment>
<dbReference type="GO" id="GO:0009231">
    <property type="term" value="P:riboflavin biosynthetic process"/>
    <property type="evidence" value="ECO:0007669"/>
    <property type="project" value="InterPro"/>
</dbReference>
<protein>
    <submittedName>
        <fullName evidence="2">Dihydrofolate reductase</fullName>
    </submittedName>
</protein>
<dbReference type="SUPFAM" id="SSF53597">
    <property type="entry name" value="Dihydrofolate reductase-like"/>
    <property type="match status" value="1"/>
</dbReference>
<dbReference type="InterPro" id="IPR024072">
    <property type="entry name" value="DHFR-like_dom_sf"/>
</dbReference>
<dbReference type="InterPro" id="IPR002734">
    <property type="entry name" value="RibDG_C"/>
</dbReference>
<accession>A0A4R0JGQ4</accession>
<dbReference type="OrthoDB" id="3471498at2"/>
<sequence>MGTVVTQTFLSLDGVMQSPGANEDDREGGFEHGGWLARFFDDELWRAVGEAHDRADALLLGRKTYEPMAAYWPTVSAEDNPLAGTMNRLPKYVASRTLTDLRWSNTRLLGDDVAAEVAALKRVHEREIQVLGSGNLVQTLLRGGLVDRFRTWIFPVLLGSGKRLFAAGTRPTDLELVDAVRLESGVAIHTYQRSDAL</sequence>
<gene>
    <name evidence="2" type="ORF">E0H73_45215</name>
</gene>
<dbReference type="Pfam" id="PF01872">
    <property type="entry name" value="RibD_C"/>
    <property type="match status" value="1"/>
</dbReference>
<evidence type="ECO:0000313" key="3">
    <source>
        <dbReference type="Proteomes" id="UP000291144"/>
    </source>
</evidence>